<dbReference type="SUPFAM" id="SSF52743">
    <property type="entry name" value="Subtilisin-like"/>
    <property type="match status" value="1"/>
</dbReference>
<feature type="active site" description="Charge relay system" evidence="5">
    <location>
        <position position="203"/>
    </location>
</feature>
<evidence type="ECO:0000256" key="7">
    <source>
        <dbReference type="SAM" id="MobiDB-lite"/>
    </source>
</evidence>
<feature type="compositionally biased region" description="Basic and acidic residues" evidence="7">
    <location>
        <begin position="481"/>
        <end position="490"/>
    </location>
</feature>
<dbReference type="PROSITE" id="PS00138">
    <property type="entry name" value="SUBTILASE_SER"/>
    <property type="match status" value="1"/>
</dbReference>
<reference evidence="9 10" key="1">
    <citation type="submission" date="2020-07" db="EMBL/GenBank/DDBJ databases">
        <title>Bradyrhizobium diversity isolated from nodules of indigenous legumes of Western Australia.</title>
        <authorList>
            <person name="Klepa M.S."/>
        </authorList>
    </citation>
    <scope>NUCLEOTIDE SEQUENCE [LARGE SCALE GENOMIC DNA]</scope>
    <source>
        <strain evidence="9 10">CNPSo 4019</strain>
    </source>
</reference>
<evidence type="ECO:0000256" key="5">
    <source>
        <dbReference type="PROSITE-ProRule" id="PRU01240"/>
    </source>
</evidence>
<sequence>MAVRELSPKSSISLQIMEDIAPGGDVFAIVQPLAAPRRVVSGAAGADPEAAVIVEADEGTDIAPLLARAEAKQVADLGGGLYAAIVPVKKASIVYEHANVRFVEAQKQKRTMLEKALVDGMVGLPSSRKVAGRGDGVVVGIIDSGFDLSHPAFRDGNNKLRVDALLEQKFNGTTFSAREFSTAQLEAGWNTGGNRPGFDEDGHGTHVASIAAGSPFNAVSGVAPDARFVLVKTDFIRLAEATKWCFDKADGRPAVVNMSLGGHHGAHDGASAEERALDRLSGPGRIVVLAAGNERIDNIHVGARLAEGQTETATLDMSTEEGGITIVCWYGNKDRFDVSLVSPSGTVMAAPGMNREAKFNANGARVTIGRTAQTRHKSVEVLIDARIKSSTDLSDFKGWKLRVTCTKAEPGRFDAWITGNGRFRDGAFVESARTIGLPATATRVIAVASHVTKNAWRSDDGPQTAPAAVVGRSSRFSSRGPTRDGREKPEISAPGEMITAALAAGSEEAENSERAGTPTRTLTIEGTSMATPFVSGVIALMLERRHQLDPEGVVAALQATAVKDAHTGPTNWTPEYGHGKISAQALVNHVNQMAPSAVVVTAAGSLLADVGQAYARPAAAPQAKRVGSGGKKKTGVARKAKKKR</sequence>
<dbReference type="EMBL" id="JACEGD010000005">
    <property type="protein sequence ID" value="MBH5385895.1"/>
    <property type="molecule type" value="Genomic_DNA"/>
</dbReference>
<gene>
    <name evidence="9" type="ORF">H1B27_06295</name>
</gene>
<evidence type="ECO:0000313" key="9">
    <source>
        <dbReference type="EMBL" id="MBH5385895.1"/>
    </source>
</evidence>
<evidence type="ECO:0000313" key="10">
    <source>
        <dbReference type="Proteomes" id="UP001194539"/>
    </source>
</evidence>
<dbReference type="InterPro" id="IPR015500">
    <property type="entry name" value="Peptidase_S8_subtilisin-rel"/>
</dbReference>
<organism evidence="9 10">
    <name type="scientific">Bradyrhizobium diversitatis</name>
    <dbReference type="NCBI Taxonomy" id="2755406"/>
    <lineage>
        <taxon>Bacteria</taxon>
        <taxon>Pseudomonadati</taxon>
        <taxon>Pseudomonadota</taxon>
        <taxon>Alphaproteobacteria</taxon>
        <taxon>Hyphomicrobiales</taxon>
        <taxon>Nitrobacteraceae</taxon>
        <taxon>Bradyrhizobium</taxon>
    </lineage>
</organism>
<dbReference type="InterPro" id="IPR050131">
    <property type="entry name" value="Peptidase_S8_subtilisin-like"/>
</dbReference>
<dbReference type="PROSITE" id="PS51892">
    <property type="entry name" value="SUBTILASE"/>
    <property type="match status" value="1"/>
</dbReference>
<feature type="region of interest" description="Disordered" evidence="7">
    <location>
        <begin position="617"/>
        <end position="644"/>
    </location>
</feature>
<dbReference type="PRINTS" id="PR00723">
    <property type="entry name" value="SUBTILISIN"/>
</dbReference>
<feature type="active site" description="Charge relay system" evidence="5">
    <location>
        <position position="528"/>
    </location>
</feature>
<dbReference type="Pfam" id="PF00082">
    <property type="entry name" value="Peptidase_S8"/>
    <property type="match status" value="2"/>
</dbReference>
<dbReference type="Proteomes" id="UP001194539">
    <property type="component" value="Unassembled WGS sequence"/>
</dbReference>
<dbReference type="InterPro" id="IPR023828">
    <property type="entry name" value="Peptidase_S8_Ser-AS"/>
</dbReference>
<dbReference type="InterPro" id="IPR023827">
    <property type="entry name" value="Peptidase_S8_Asp-AS"/>
</dbReference>
<protein>
    <submittedName>
        <fullName evidence="9">S8 family serine peptidase</fullName>
    </submittedName>
</protein>
<evidence type="ECO:0000256" key="3">
    <source>
        <dbReference type="ARBA" id="ARBA00022801"/>
    </source>
</evidence>
<keyword evidence="10" id="KW-1185">Reference proteome</keyword>
<evidence type="ECO:0000256" key="6">
    <source>
        <dbReference type="RuleBase" id="RU003355"/>
    </source>
</evidence>
<name>A0ABS0NY09_9BRAD</name>
<dbReference type="Gene3D" id="2.60.120.1290">
    <property type="match status" value="1"/>
</dbReference>
<feature type="domain" description="Peptidase S8/S53" evidence="8">
    <location>
        <begin position="415"/>
        <end position="579"/>
    </location>
</feature>
<evidence type="ECO:0000256" key="2">
    <source>
        <dbReference type="ARBA" id="ARBA00022670"/>
    </source>
</evidence>
<dbReference type="PROSITE" id="PS00137">
    <property type="entry name" value="SUBTILASE_HIS"/>
    <property type="match status" value="1"/>
</dbReference>
<keyword evidence="2 5" id="KW-0645">Protease</keyword>
<feature type="domain" description="Peptidase S8/S53" evidence="8">
    <location>
        <begin position="134"/>
        <end position="362"/>
    </location>
</feature>
<dbReference type="PANTHER" id="PTHR43806">
    <property type="entry name" value="PEPTIDASE S8"/>
    <property type="match status" value="1"/>
</dbReference>
<feature type="region of interest" description="Disordered" evidence="7">
    <location>
        <begin position="456"/>
        <end position="495"/>
    </location>
</feature>
<comment type="caution">
    <text evidence="9">The sequence shown here is derived from an EMBL/GenBank/DDBJ whole genome shotgun (WGS) entry which is preliminary data.</text>
</comment>
<evidence type="ECO:0000256" key="4">
    <source>
        <dbReference type="ARBA" id="ARBA00022825"/>
    </source>
</evidence>
<dbReference type="PROSITE" id="PS00136">
    <property type="entry name" value="SUBTILASE_ASP"/>
    <property type="match status" value="1"/>
</dbReference>
<accession>A0ABS0NY09</accession>
<proteinExistence type="inferred from homology"/>
<feature type="active site" description="Charge relay system" evidence="5">
    <location>
        <position position="143"/>
    </location>
</feature>
<comment type="similarity">
    <text evidence="1 5 6">Belongs to the peptidase S8 family.</text>
</comment>
<keyword evidence="4 5" id="KW-0720">Serine protease</keyword>
<evidence type="ECO:0000259" key="8">
    <source>
        <dbReference type="Pfam" id="PF00082"/>
    </source>
</evidence>
<dbReference type="InterPro" id="IPR000209">
    <property type="entry name" value="Peptidase_S8/S53_dom"/>
</dbReference>
<keyword evidence="3 5" id="KW-0378">Hydrolase</keyword>
<feature type="compositionally biased region" description="Basic residues" evidence="7">
    <location>
        <begin position="630"/>
        <end position="644"/>
    </location>
</feature>
<evidence type="ECO:0000256" key="1">
    <source>
        <dbReference type="ARBA" id="ARBA00011073"/>
    </source>
</evidence>
<dbReference type="PANTHER" id="PTHR43806:SF11">
    <property type="entry name" value="CEREVISIN-RELATED"/>
    <property type="match status" value="1"/>
</dbReference>
<dbReference type="InterPro" id="IPR036852">
    <property type="entry name" value="Peptidase_S8/S53_dom_sf"/>
</dbReference>
<dbReference type="RefSeq" id="WP_197965380.1">
    <property type="nucleotide sequence ID" value="NZ_JACEGD010000005.1"/>
</dbReference>
<dbReference type="Gene3D" id="3.40.50.200">
    <property type="entry name" value="Peptidase S8/S53 domain"/>
    <property type="match status" value="1"/>
</dbReference>
<dbReference type="InterPro" id="IPR022398">
    <property type="entry name" value="Peptidase_S8_His-AS"/>
</dbReference>